<comment type="caution">
    <text evidence="2">The sequence shown here is derived from an EMBL/GenBank/DDBJ whole genome shotgun (WGS) entry which is preliminary data.</text>
</comment>
<dbReference type="GO" id="GO:0005524">
    <property type="term" value="F:ATP binding"/>
    <property type="evidence" value="ECO:0007669"/>
    <property type="project" value="InterPro"/>
</dbReference>
<organism evidence="2 3">
    <name type="scientific">Rhipicephalus microplus</name>
    <name type="common">Cattle tick</name>
    <name type="synonym">Boophilus microplus</name>
    <dbReference type="NCBI Taxonomy" id="6941"/>
    <lineage>
        <taxon>Eukaryota</taxon>
        <taxon>Metazoa</taxon>
        <taxon>Ecdysozoa</taxon>
        <taxon>Arthropoda</taxon>
        <taxon>Chelicerata</taxon>
        <taxon>Arachnida</taxon>
        <taxon>Acari</taxon>
        <taxon>Parasitiformes</taxon>
        <taxon>Ixodida</taxon>
        <taxon>Ixodoidea</taxon>
        <taxon>Ixodidae</taxon>
        <taxon>Rhipicephalinae</taxon>
        <taxon>Rhipicephalus</taxon>
        <taxon>Boophilus</taxon>
    </lineage>
</organism>
<proteinExistence type="predicted"/>
<dbReference type="SUPFAM" id="SSF52540">
    <property type="entry name" value="P-loop containing nucleoside triphosphate hydrolases"/>
    <property type="match status" value="1"/>
</dbReference>
<protein>
    <recommendedName>
        <fullName evidence="1">ABC transporter domain-containing protein</fullName>
    </recommendedName>
</protein>
<dbReference type="AlphaFoldDB" id="A0A9J6DTP7"/>
<name>A0A9J6DTP7_RHIMP</name>
<dbReference type="PANTHER" id="PTHR19229">
    <property type="entry name" value="ATP-BINDING CASSETTE TRANSPORTER SUBFAMILY A ABCA"/>
    <property type="match status" value="1"/>
</dbReference>
<dbReference type="VEuPathDB" id="VectorBase:LOC119186252"/>
<dbReference type="InterPro" id="IPR026082">
    <property type="entry name" value="ABCA"/>
</dbReference>
<dbReference type="PROSITE" id="PS50893">
    <property type="entry name" value="ABC_TRANSPORTER_2"/>
    <property type="match status" value="1"/>
</dbReference>
<gene>
    <name evidence="2" type="ORF">HPB51_005615</name>
</gene>
<dbReference type="GO" id="GO:0016887">
    <property type="term" value="F:ATP hydrolysis activity"/>
    <property type="evidence" value="ECO:0007669"/>
    <property type="project" value="InterPro"/>
</dbReference>
<reference evidence="2" key="2">
    <citation type="submission" date="2021-09" db="EMBL/GenBank/DDBJ databases">
        <authorList>
            <person name="Jia N."/>
            <person name="Wang J."/>
            <person name="Shi W."/>
            <person name="Du L."/>
            <person name="Sun Y."/>
            <person name="Zhan W."/>
            <person name="Jiang J."/>
            <person name="Wang Q."/>
            <person name="Zhang B."/>
            <person name="Ji P."/>
            <person name="Sakyi L.B."/>
            <person name="Cui X."/>
            <person name="Yuan T."/>
            <person name="Jiang B."/>
            <person name="Yang W."/>
            <person name="Lam T.T.-Y."/>
            <person name="Chang Q."/>
            <person name="Ding S."/>
            <person name="Wang X."/>
            <person name="Zhu J."/>
            <person name="Ruan X."/>
            <person name="Zhao L."/>
            <person name="Wei J."/>
            <person name="Que T."/>
            <person name="Du C."/>
            <person name="Cheng J."/>
            <person name="Dai P."/>
            <person name="Han X."/>
            <person name="Huang E."/>
            <person name="Gao Y."/>
            <person name="Liu J."/>
            <person name="Shao H."/>
            <person name="Ye R."/>
            <person name="Li L."/>
            <person name="Wei W."/>
            <person name="Wang X."/>
            <person name="Wang C."/>
            <person name="Huo Q."/>
            <person name="Li W."/>
            <person name="Guo W."/>
            <person name="Chen H."/>
            <person name="Chen S."/>
            <person name="Zhou L."/>
            <person name="Zhou L."/>
            <person name="Ni X."/>
            <person name="Tian J."/>
            <person name="Zhou Y."/>
            <person name="Sheng Y."/>
            <person name="Liu T."/>
            <person name="Pan Y."/>
            <person name="Xia L."/>
            <person name="Li J."/>
            <person name="Zhao F."/>
            <person name="Cao W."/>
        </authorList>
    </citation>
    <scope>NUCLEOTIDE SEQUENCE</scope>
    <source>
        <strain evidence="2">Rmic-2018</strain>
        <tissue evidence="2">Larvae</tissue>
    </source>
</reference>
<feature type="domain" description="ABC transporter" evidence="1">
    <location>
        <begin position="1"/>
        <end position="224"/>
    </location>
</feature>
<dbReference type="GO" id="GO:0005319">
    <property type="term" value="F:lipid transporter activity"/>
    <property type="evidence" value="ECO:0007669"/>
    <property type="project" value="TreeGrafter"/>
</dbReference>
<dbReference type="InterPro" id="IPR027417">
    <property type="entry name" value="P-loop_NTPase"/>
</dbReference>
<dbReference type="InterPro" id="IPR003439">
    <property type="entry name" value="ABC_transporter-like_ATP-bd"/>
</dbReference>
<accession>A0A9J6DTP7</accession>
<dbReference type="Gene3D" id="3.40.50.300">
    <property type="entry name" value="P-loop containing nucleotide triphosphate hydrolases"/>
    <property type="match status" value="1"/>
</dbReference>
<evidence type="ECO:0000313" key="2">
    <source>
        <dbReference type="EMBL" id="KAH8025264.1"/>
    </source>
</evidence>
<dbReference type="EMBL" id="JABSTU010000007">
    <property type="protein sequence ID" value="KAH8025264.1"/>
    <property type="molecule type" value="Genomic_DNA"/>
</dbReference>
<evidence type="ECO:0000259" key="1">
    <source>
        <dbReference type="PROSITE" id="PS50893"/>
    </source>
</evidence>
<evidence type="ECO:0000313" key="3">
    <source>
        <dbReference type="Proteomes" id="UP000821866"/>
    </source>
</evidence>
<reference evidence="2" key="1">
    <citation type="journal article" date="2020" name="Cell">
        <title>Large-Scale Comparative Analyses of Tick Genomes Elucidate Their Genetic Diversity and Vector Capacities.</title>
        <authorList>
            <consortium name="Tick Genome and Microbiome Consortium (TIGMIC)"/>
            <person name="Jia N."/>
            <person name="Wang J."/>
            <person name="Shi W."/>
            <person name="Du L."/>
            <person name="Sun Y."/>
            <person name="Zhan W."/>
            <person name="Jiang J.F."/>
            <person name="Wang Q."/>
            <person name="Zhang B."/>
            <person name="Ji P."/>
            <person name="Bell-Sakyi L."/>
            <person name="Cui X.M."/>
            <person name="Yuan T.T."/>
            <person name="Jiang B.G."/>
            <person name="Yang W.F."/>
            <person name="Lam T.T."/>
            <person name="Chang Q.C."/>
            <person name="Ding S.J."/>
            <person name="Wang X.J."/>
            <person name="Zhu J.G."/>
            <person name="Ruan X.D."/>
            <person name="Zhao L."/>
            <person name="Wei J.T."/>
            <person name="Ye R.Z."/>
            <person name="Que T.C."/>
            <person name="Du C.H."/>
            <person name="Zhou Y.H."/>
            <person name="Cheng J.X."/>
            <person name="Dai P.F."/>
            <person name="Guo W.B."/>
            <person name="Han X.H."/>
            <person name="Huang E.J."/>
            <person name="Li L.F."/>
            <person name="Wei W."/>
            <person name="Gao Y.C."/>
            <person name="Liu J.Z."/>
            <person name="Shao H.Z."/>
            <person name="Wang X."/>
            <person name="Wang C.C."/>
            <person name="Yang T.C."/>
            <person name="Huo Q.B."/>
            <person name="Li W."/>
            <person name="Chen H.Y."/>
            <person name="Chen S.E."/>
            <person name="Zhou L.G."/>
            <person name="Ni X.B."/>
            <person name="Tian J.H."/>
            <person name="Sheng Y."/>
            <person name="Liu T."/>
            <person name="Pan Y.S."/>
            <person name="Xia L.Y."/>
            <person name="Li J."/>
            <person name="Zhao F."/>
            <person name="Cao W.C."/>
        </authorList>
    </citation>
    <scope>NUCLEOTIDE SEQUENCE</scope>
    <source>
        <strain evidence="2">Rmic-2018</strain>
    </source>
</reference>
<dbReference type="GO" id="GO:0016020">
    <property type="term" value="C:membrane"/>
    <property type="evidence" value="ECO:0007669"/>
    <property type="project" value="InterPro"/>
</dbReference>
<dbReference type="Pfam" id="PF00005">
    <property type="entry name" value="ABC_tran"/>
    <property type="match status" value="1"/>
</dbReference>
<dbReference type="PANTHER" id="PTHR19229:SF250">
    <property type="entry name" value="ABC TRANSPORTER DOMAIN-CONTAINING PROTEIN-RELATED"/>
    <property type="match status" value="1"/>
</dbReference>
<dbReference type="Proteomes" id="UP000821866">
    <property type="component" value="Unassembled WGS sequence"/>
</dbReference>
<sequence>MAGLVPGMATPGLSFTVATGECFGLLGVNGVGKTTTFRILTGDILPHAGDAYIGSCSLVNDTREFQRYIGYCPQKDGLLDILTGTETLVLFARLRGIAITQQYLDTLLDVFCLGEIAGQLVSTMSAGHRRKLSLCVSMIGVPPLLLLDEPYAGVSSTSRKRIVDAVGEIQRLAKISIVLSSHNLSDVKFLCNRVAILGEGKLQCLGSLSHLQRKFGKGYTIVVKTLPDRKLDVSYQRDVSMAVTETFDQAELVYTYEVRAV</sequence>
<dbReference type="GO" id="GO:0140359">
    <property type="term" value="F:ABC-type transporter activity"/>
    <property type="evidence" value="ECO:0007669"/>
    <property type="project" value="InterPro"/>
</dbReference>
<keyword evidence="3" id="KW-1185">Reference proteome</keyword>